<dbReference type="Proteomes" id="UP001268577">
    <property type="component" value="Unassembled WGS sequence"/>
</dbReference>
<gene>
    <name evidence="1" type="ORF">P7H70_11850</name>
</gene>
<dbReference type="Gene3D" id="3.40.960.10">
    <property type="entry name" value="VSR Endonuclease"/>
    <property type="match status" value="1"/>
</dbReference>
<comment type="caution">
    <text evidence="1">The sequence shown here is derived from an EMBL/GenBank/DDBJ whole genome shotgun (WGS) entry which is preliminary data.</text>
</comment>
<dbReference type="AlphaFoldDB" id="A0AAW8UCL9"/>
<protein>
    <recommendedName>
        <fullName evidence="3">DUF2726 domain-containing protein</fullName>
    </recommendedName>
</protein>
<dbReference type="RefSeq" id="WP_311985537.1">
    <property type="nucleotide sequence ID" value="NZ_JARQBZ010000024.1"/>
</dbReference>
<organism evidence="1 2">
    <name type="scientific">Vagococcus carniphilus</name>
    <dbReference type="NCBI Taxonomy" id="218144"/>
    <lineage>
        <taxon>Bacteria</taxon>
        <taxon>Bacillati</taxon>
        <taxon>Bacillota</taxon>
        <taxon>Bacilli</taxon>
        <taxon>Lactobacillales</taxon>
        <taxon>Enterococcaceae</taxon>
        <taxon>Vagococcus</taxon>
    </lineage>
</organism>
<evidence type="ECO:0000313" key="2">
    <source>
        <dbReference type="Proteomes" id="UP001268577"/>
    </source>
</evidence>
<dbReference type="EMBL" id="JARQBZ010000024">
    <property type="protein sequence ID" value="MDT2834730.1"/>
    <property type="molecule type" value="Genomic_DNA"/>
</dbReference>
<accession>A0AAW8UCL9</accession>
<evidence type="ECO:0000313" key="1">
    <source>
        <dbReference type="EMBL" id="MDT2834730.1"/>
    </source>
</evidence>
<evidence type="ECO:0008006" key="3">
    <source>
        <dbReference type="Google" id="ProtNLM"/>
    </source>
</evidence>
<reference evidence="1" key="1">
    <citation type="submission" date="2023-03" db="EMBL/GenBank/DDBJ databases">
        <authorList>
            <person name="Shen W."/>
            <person name="Cai J."/>
        </authorList>
    </citation>
    <scope>NUCLEOTIDE SEQUENCE</scope>
    <source>
        <strain evidence="1">P96-3</strain>
    </source>
</reference>
<name>A0AAW8UCL9_9ENTE</name>
<proteinExistence type="predicted"/>
<sequence length="374" mass="44477">MGRKMSNEEFINKVYSAIGNEYIFLEEYQGVDTKICVKHCECQHEYRVTPYHFLHRKQRCPKCNKFRKRTVEEFSKEFYKVFGEEYELLSEYKGAREKVLVRHNQCGNVYEQMAHEAKKGKGCLKCAQDNFIGGRLKSKKVFENEFNLLSNEEYEMLSDYENDNSKIKVLHKKCGHVYKVSAGSFIQGRRCPKCAVKIRADKQRWTQEQFEEIVKEKGCNEYRVLDIYIDSQTKIKLKHSKCGYTYEVTPRGFVSGRRCPRCRGSHGEKMIESLLEKFNLNYKTQYRIKECEVKRSLPFDFVVFKDNVLFLIEYQGIQHYEPVSFFGGKDGYKERLVYDDVKRNFCKKNDIDLIEIPYYFSEEEVIHIIEQKLC</sequence>